<protein>
    <recommendedName>
        <fullName evidence="5">LPXTG cell wall anchor domain-containing protein</fullName>
    </recommendedName>
</protein>
<keyword evidence="2" id="KW-1133">Transmembrane helix</keyword>
<dbReference type="EMBL" id="CP045851">
    <property type="protein sequence ID" value="QGG96517.1"/>
    <property type="molecule type" value="Genomic_DNA"/>
</dbReference>
<dbReference type="AlphaFoldDB" id="A0A5Q2RQV0"/>
<keyword evidence="4" id="KW-1185">Reference proteome</keyword>
<accession>A0A5Q2RQV0</accession>
<dbReference type="RefSeq" id="WP_153760621.1">
    <property type="nucleotide sequence ID" value="NZ_CP045851.1"/>
</dbReference>
<dbReference type="KEGG" id="atq:GH723_16195"/>
<evidence type="ECO:0000313" key="3">
    <source>
        <dbReference type="EMBL" id="QGG96517.1"/>
    </source>
</evidence>
<evidence type="ECO:0000256" key="2">
    <source>
        <dbReference type="SAM" id="Phobius"/>
    </source>
</evidence>
<evidence type="ECO:0000256" key="1">
    <source>
        <dbReference type="SAM" id="MobiDB-lite"/>
    </source>
</evidence>
<dbReference type="Proteomes" id="UP000334019">
    <property type="component" value="Chromosome"/>
</dbReference>
<name>A0A5Q2RQV0_9ACTN</name>
<keyword evidence="2" id="KW-0472">Membrane</keyword>
<proteinExistence type="predicted"/>
<feature type="compositionally biased region" description="Acidic residues" evidence="1">
    <location>
        <begin position="25"/>
        <end position="42"/>
    </location>
</feature>
<feature type="region of interest" description="Disordered" evidence="1">
    <location>
        <begin position="1"/>
        <end position="46"/>
    </location>
</feature>
<evidence type="ECO:0000313" key="4">
    <source>
        <dbReference type="Proteomes" id="UP000334019"/>
    </source>
</evidence>
<feature type="transmembrane region" description="Helical" evidence="2">
    <location>
        <begin position="58"/>
        <end position="78"/>
    </location>
</feature>
<gene>
    <name evidence="3" type="ORF">GH723_16195</name>
</gene>
<keyword evidence="2" id="KW-0812">Transmembrane</keyword>
<sequence>MADRPDHGHDDDTPPGDPTGGAEPIEPDGTVDPEGTVDPDDASETRSMQAQLIAEGGSAGLTGVAVGAVLAVGSTIWLKLRRRRR</sequence>
<evidence type="ECO:0008006" key="5">
    <source>
        <dbReference type="Google" id="ProtNLM"/>
    </source>
</evidence>
<organism evidence="3 4">
    <name type="scientific">Actinomarinicola tropica</name>
    <dbReference type="NCBI Taxonomy" id="2789776"/>
    <lineage>
        <taxon>Bacteria</taxon>
        <taxon>Bacillati</taxon>
        <taxon>Actinomycetota</taxon>
        <taxon>Acidimicrobiia</taxon>
        <taxon>Acidimicrobiales</taxon>
        <taxon>Iamiaceae</taxon>
        <taxon>Actinomarinicola</taxon>
    </lineage>
</organism>
<reference evidence="3 4" key="1">
    <citation type="submission" date="2019-11" db="EMBL/GenBank/DDBJ databases">
        <authorList>
            <person name="He Y."/>
        </authorList>
    </citation>
    <scope>NUCLEOTIDE SEQUENCE [LARGE SCALE GENOMIC DNA]</scope>
    <source>
        <strain evidence="3 4">SCSIO 58843</strain>
    </source>
</reference>
<feature type="compositionally biased region" description="Basic and acidic residues" evidence="1">
    <location>
        <begin position="1"/>
        <end position="12"/>
    </location>
</feature>